<proteinExistence type="predicted"/>
<accession>A0AAD3SUN3</accession>
<keyword evidence="3" id="KW-1185">Reference proteome</keyword>
<organism evidence="2 3">
    <name type="scientific">Nepenthes gracilis</name>
    <name type="common">Slender pitcher plant</name>
    <dbReference type="NCBI Taxonomy" id="150966"/>
    <lineage>
        <taxon>Eukaryota</taxon>
        <taxon>Viridiplantae</taxon>
        <taxon>Streptophyta</taxon>
        <taxon>Embryophyta</taxon>
        <taxon>Tracheophyta</taxon>
        <taxon>Spermatophyta</taxon>
        <taxon>Magnoliopsida</taxon>
        <taxon>eudicotyledons</taxon>
        <taxon>Gunneridae</taxon>
        <taxon>Pentapetalae</taxon>
        <taxon>Caryophyllales</taxon>
        <taxon>Nepenthaceae</taxon>
        <taxon>Nepenthes</taxon>
    </lineage>
</organism>
<dbReference type="Proteomes" id="UP001279734">
    <property type="component" value="Unassembled WGS sequence"/>
</dbReference>
<feature type="region of interest" description="Disordered" evidence="1">
    <location>
        <begin position="32"/>
        <end position="89"/>
    </location>
</feature>
<gene>
    <name evidence="2" type="ORF">Nepgr_018703</name>
</gene>
<name>A0AAD3SUN3_NEPGR</name>
<feature type="compositionally biased region" description="Basic and acidic residues" evidence="1">
    <location>
        <begin position="61"/>
        <end position="73"/>
    </location>
</feature>
<reference evidence="2" key="1">
    <citation type="submission" date="2023-05" db="EMBL/GenBank/DDBJ databases">
        <title>Nepenthes gracilis genome sequencing.</title>
        <authorList>
            <person name="Fukushima K."/>
        </authorList>
    </citation>
    <scope>NUCLEOTIDE SEQUENCE</scope>
    <source>
        <strain evidence="2">SING2019-196</strain>
    </source>
</reference>
<dbReference type="AlphaFoldDB" id="A0AAD3SUN3"/>
<evidence type="ECO:0000256" key="1">
    <source>
        <dbReference type="SAM" id="MobiDB-lite"/>
    </source>
</evidence>
<evidence type="ECO:0000313" key="3">
    <source>
        <dbReference type="Proteomes" id="UP001279734"/>
    </source>
</evidence>
<comment type="caution">
    <text evidence="2">The sequence shown here is derived from an EMBL/GenBank/DDBJ whole genome shotgun (WGS) entry which is preliminary data.</text>
</comment>
<protein>
    <submittedName>
        <fullName evidence="2">Uncharacterized protein</fullName>
    </submittedName>
</protein>
<evidence type="ECO:0000313" key="2">
    <source>
        <dbReference type="EMBL" id="GMH16862.1"/>
    </source>
</evidence>
<dbReference type="EMBL" id="BSYO01000017">
    <property type="protein sequence ID" value="GMH16862.1"/>
    <property type="molecule type" value="Genomic_DNA"/>
</dbReference>
<sequence length="99" mass="10890">MGFVATTSQTEACWHAEVQLYVKQPSTMDFQSNHALNGDHVPLRGSLQHEDIPEGSTSSDVEGRKHEQPHFSSEESSVYRAGVSDSPPNSIIKLSCKYA</sequence>